<evidence type="ECO:0000256" key="4">
    <source>
        <dbReference type="ARBA" id="ARBA00034320"/>
    </source>
</evidence>
<dbReference type="GO" id="GO:0000166">
    <property type="term" value="F:nucleotide binding"/>
    <property type="evidence" value="ECO:0007669"/>
    <property type="project" value="UniProtKB-KW"/>
</dbReference>
<comment type="similarity">
    <text evidence="4">Belongs to the SIMIBI class G3E GTPase family. ZNG1 subfamily.</text>
</comment>
<dbReference type="EMBL" id="RZTZ01000002">
    <property type="protein sequence ID" value="RVT65644.1"/>
    <property type="molecule type" value="Genomic_DNA"/>
</dbReference>
<accession>A0A437KEX0</accession>
<dbReference type="InterPro" id="IPR036627">
    <property type="entry name" value="CobW-likC_sf"/>
</dbReference>
<dbReference type="InterPro" id="IPR051316">
    <property type="entry name" value="Zinc-reg_GTPase_activator"/>
</dbReference>
<dbReference type="InterPro" id="IPR011629">
    <property type="entry name" value="CobW-like_C"/>
</dbReference>
<dbReference type="Proteomes" id="UP000288024">
    <property type="component" value="Unassembled WGS sequence"/>
</dbReference>
<dbReference type="InterPro" id="IPR027417">
    <property type="entry name" value="P-loop_NTPase"/>
</dbReference>
<keyword evidence="1" id="KW-0547">Nucleotide-binding</keyword>
<sequence>MKTDVYLINGFLGSGKTSTLLKCMQYFKTMNKKYAIILNELGNANLEQHLFEDESLFELLNGCVCCSVKDDLRTTLDEVAALAHNQKIDIVLLEGTGVANPSEIIDTFQEERFKEHFRLKESICVVDGLRVSEYTSIFSSSKEVRQLQKEQIERGSLLILNKMDQLTEKAAIEKAEKIIRKYNKQAPIIHTAYGDGITLYLDGNDTTIPLPQEEEGGHHHHHHHHHIKAVKLHFNQVASKQDILTMLEQYEDKLFRAKGIVKIKEDKEWYHFQYASGLMEWQKLDKSPHYAGEIVLIGDNLQKEELHI</sequence>
<dbReference type="SUPFAM" id="SSF90002">
    <property type="entry name" value="Hypothetical protein YjiA, C-terminal domain"/>
    <property type="match status" value="1"/>
</dbReference>
<dbReference type="GO" id="GO:0005737">
    <property type="term" value="C:cytoplasm"/>
    <property type="evidence" value="ECO:0007669"/>
    <property type="project" value="TreeGrafter"/>
</dbReference>
<evidence type="ECO:0000259" key="7">
    <source>
        <dbReference type="Pfam" id="PF07683"/>
    </source>
</evidence>
<dbReference type="SUPFAM" id="SSF52540">
    <property type="entry name" value="P-loop containing nucleoside triphosphate hydrolases"/>
    <property type="match status" value="1"/>
</dbReference>
<reference evidence="8 9" key="1">
    <citation type="submission" date="2019-01" db="EMBL/GenBank/DDBJ databases">
        <title>Bacillus sp. M5HDSG1-1, whole genome shotgun sequence.</title>
        <authorList>
            <person name="Tuo L."/>
        </authorList>
    </citation>
    <scope>NUCLEOTIDE SEQUENCE [LARGE SCALE GENOMIC DNA]</scope>
    <source>
        <strain evidence="8 9">M5HDSG1-1</strain>
    </source>
</reference>
<dbReference type="PANTHER" id="PTHR13748">
    <property type="entry name" value="COBW-RELATED"/>
    <property type="match status" value="1"/>
</dbReference>
<protein>
    <submittedName>
        <fullName evidence="8">GTP-binding protein</fullName>
    </submittedName>
</protein>
<evidence type="ECO:0000259" key="6">
    <source>
        <dbReference type="Pfam" id="PF02492"/>
    </source>
</evidence>
<dbReference type="CDD" id="cd03112">
    <property type="entry name" value="CobW-like"/>
    <property type="match status" value="1"/>
</dbReference>
<dbReference type="InterPro" id="IPR003495">
    <property type="entry name" value="CobW/HypB/UreG_nucleotide-bd"/>
</dbReference>
<dbReference type="GO" id="GO:0016787">
    <property type="term" value="F:hydrolase activity"/>
    <property type="evidence" value="ECO:0007669"/>
    <property type="project" value="UniProtKB-KW"/>
</dbReference>
<name>A0A437KEX0_9BACI</name>
<evidence type="ECO:0000256" key="2">
    <source>
        <dbReference type="ARBA" id="ARBA00022801"/>
    </source>
</evidence>
<feature type="domain" description="CobW/HypB/UreG nucleotide-binding" evidence="6">
    <location>
        <begin position="5"/>
        <end position="189"/>
    </location>
</feature>
<evidence type="ECO:0000256" key="3">
    <source>
        <dbReference type="ARBA" id="ARBA00023186"/>
    </source>
</evidence>
<dbReference type="RefSeq" id="WP_127737862.1">
    <property type="nucleotide sequence ID" value="NZ_CAJCKN010000058.1"/>
</dbReference>
<feature type="domain" description="CobW C-terminal" evidence="7">
    <location>
        <begin position="228"/>
        <end position="306"/>
    </location>
</feature>
<evidence type="ECO:0000256" key="5">
    <source>
        <dbReference type="ARBA" id="ARBA00049117"/>
    </source>
</evidence>
<comment type="caution">
    <text evidence="8">The sequence shown here is derived from an EMBL/GenBank/DDBJ whole genome shotgun (WGS) entry which is preliminary data.</text>
</comment>
<dbReference type="PANTHER" id="PTHR13748:SF62">
    <property type="entry name" value="COBW DOMAIN-CONTAINING PROTEIN"/>
    <property type="match status" value="1"/>
</dbReference>
<keyword evidence="3" id="KW-0143">Chaperone</keyword>
<comment type="catalytic activity">
    <reaction evidence="5">
        <text>GTP + H2O = GDP + phosphate + H(+)</text>
        <dbReference type="Rhea" id="RHEA:19669"/>
        <dbReference type="ChEBI" id="CHEBI:15377"/>
        <dbReference type="ChEBI" id="CHEBI:15378"/>
        <dbReference type="ChEBI" id="CHEBI:37565"/>
        <dbReference type="ChEBI" id="CHEBI:43474"/>
        <dbReference type="ChEBI" id="CHEBI:58189"/>
    </reaction>
    <physiologicalReaction direction="left-to-right" evidence="5">
        <dbReference type="Rhea" id="RHEA:19670"/>
    </physiologicalReaction>
</comment>
<evidence type="ECO:0000313" key="8">
    <source>
        <dbReference type="EMBL" id="RVT65644.1"/>
    </source>
</evidence>
<evidence type="ECO:0000313" key="9">
    <source>
        <dbReference type="Proteomes" id="UP000288024"/>
    </source>
</evidence>
<proteinExistence type="inferred from homology"/>
<dbReference type="Pfam" id="PF02492">
    <property type="entry name" value="cobW"/>
    <property type="match status" value="1"/>
</dbReference>
<dbReference type="Pfam" id="PF07683">
    <property type="entry name" value="CobW_C"/>
    <property type="match status" value="1"/>
</dbReference>
<keyword evidence="9" id="KW-1185">Reference proteome</keyword>
<dbReference type="AlphaFoldDB" id="A0A437KEX0"/>
<dbReference type="Gene3D" id="3.40.50.300">
    <property type="entry name" value="P-loop containing nucleotide triphosphate hydrolases"/>
    <property type="match status" value="1"/>
</dbReference>
<organism evidence="8 9">
    <name type="scientific">Niallia taxi</name>
    <dbReference type="NCBI Taxonomy" id="2499688"/>
    <lineage>
        <taxon>Bacteria</taxon>
        <taxon>Bacillati</taxon>
        <taxon>Bacillota</taxon>
        <taxon>Bacilli</taxon>
        <taxon>Bacillales</taxon>
        <taxon>Bacillaceae</taxon>
        <taxon>Niallia</taxon>
    </lineage>
</organism>
<evidence type="ECO:0000256" key="1">
    <source>
        <dbReference type="ARBA" id="ARBA00022741"/>
    </source>
</evidence>
<keyword evidence="2" id="KW-0378">Hydrolase</keyword>
<dbReference type="Gene3D" id="3.30.1220.10">
    <property type="entry name" value="CobW-like, C-terminal domain"/>
    <property type="match status" value="1"/>
</dbReference>
<gene>
    <name evidence="8" type="ORF">EM808_09175</name>
</gene>